<dbReference type="InterPro" id="IPR001478">
    <property type="entry name" value="PDZ"/>
</dbReference>
<evidence type="ECO:0000256" key="5">
    <source>
        <dbReference type="SAM" id="Phobius"/>
    </source>
</evidence>
<sequence>MSLFNDEFYSTKVSRWARKGPERRRWWHNRTALLLVLSAIAGSLVTFFLMSIISHGEGTPATASVPLEVIDVSRVKAVDKVSPTVVSIISSIKDKDGGKVRGIGMGSGVIFRKDGDRALVVTNNHVLEEATSFEVVLPTGEHKQATVVGADYLADLAVLEIDASGIKTVAEFGNSDKLKSGQTAIAIGNPLGGLSQTVTAGIISWPKRTIPVYPGHDGEYEWELDMIQTDAAINQGNSGGALVDLDGKVIGINSLKVADTGVEGLGFAIPINEVKAVLDELIEHGKVLRPFIGVSTVNLTSFKSGLELLKLPDDVKTGAIILEVYGPAAEAGLSTNDVIVQLDNQPVHGTLSLRKYLYQNKKIGEKITITYYRDGKKETVTLTLAENDES</sequence>
<keyword evidence="3 7" id="KW-0378">Hydrolase</keyword>
<dbReference type="Pfam" id="PF13180">
    <property type="entry name" value="PDZ_2"/>
    <property type="match status" value="1"/>
</dbReference>
<dbReference type="InterPro" id="IPR009003">
    <property type="entry name" value="Peptidase_S1_PA"/>
</dbReference>
<dbReference type="PANTHER" id="PTHR43343:SF3">
    <property type="entry name" value="PROTEASE DO-LIKE 8, CHLOROPLASTIC"/>
    <property type="match status" value="1"/>
</dbReference>
<keyword evidence="4" id="KW-0720">Serine protease</keyword>
<feature type="domain" description="PDZ" evidence="6">
    <location>
        <begin position="290"/>
        <end position="384"/>
    </location>
</feature>
<reference evidence="8" key="1">
    <citation type="journal article" date="2019" name="Int. J. Syst. Evol. Microbiol.">
        <title>The Global Catalogue of Microorganisms (GCM) 10K type strain sequencing project: providing services to taxonomists for standard genome sequencing and annotation.</title>
        <authorList>
            <consortium name="The Broad Institute Genomics Platform"/>
            <consortium name="The Broad Institute Genome Sequencing Center for Infectious Disease"/>
            <person name="Wu L."/>
            <person name="Ma J."/>
        </authorList>
    </citation>
    <scope>NUCLEOTIDE SEQUENCE [LARGE SCALE GENOMIC DNA]</scope>
    <source>
        <strain evidence="8">CCUG 57263</strain>
    </source>
</reference>
<keyword evidence="5" id="KW-0812">Transmembrane</keyword>
<evidence type="ECO:0000313" key="7">
    <source>
        <dbReference type="EMBL" id="MFD0871776.1"/>
    </source>
</evidence>
<evidence type="ECO:0000313" key="8">
    <source>
        <dbReference type="Proteomes" id="UP001597120"/>
    </source>
</evidence>
<dbReference type="SUPFAM" id="SSF50156">
    <property type="entry name" value="PDZ domain-like"/>
    <property type="match status" value="1"/>
</dbReference>
<keyword evidence="5" id="KW-0472">Membrane</keyword>
<dbReference type="GO" id="GO:0008233">
    <property type="term" value="F:peptidase activity"/>
    <property type="evidence" value="ECO:0007669"/>
    <property type="project" value="UniProtKB-KW"/>
</dbReference>
<evidence type="ECO:0000256" key="4">
    <source>
        <dbReference type="ARBA" id="ARBA00022825"/>
    </source>
</evidence>
<keyword evidence="5" id="KW-1133">Transmembrane helix</keyword>
<dbReference type="InterPro" id="IPR001940">
    <property type="entry name" value="Peptidase_S1C"/>
</dbReference>
<evidence type="ECO:0000259" key="6">
    <source>
        <dbReference type="Pfam" id="PF13180"/>
    </source>
</evidence>
<dbReference type="EC" id="3.4.21.-" evidence="7"/>
<dbReference type="GO" id="GO:0006508">
    <property type="term" value="P:proteolysis"/>
    <property type="evidence" value="ECO:0007669"/>
    <property type="project" value="UniProtKB-KW"/>
</dbReference>
<comment type="caution">
    <text evidence="7">The sequence shown here is derived from an EMBL/GenBank/DDBJ whole genome shotgun (WGS) entry which is preliminary data.</text>
</comment>
<dbReference type="InterPro" id="IPR051201">
    <property type="entry name" value="Chloro_Bact_Ser_Proteases"/>
</dbReference>
<evidence type="ECO:0000256" key="2">
    <source>
        <dbReference type="ARBA" id="ARBA00022670"/>
    </source>
</evidence>
<protein>
    <submittedName>
        <fullName evidence="7">S1C family serine protease</fullName>
        <ecNumber evidence="7">3.4.21.-</ecNumber>
    </submittedName>
</protein>
<organism evidence="7 8">
    <name type="scientific">Paenibacillus residui</name>
    <dbReference type="NCBI Taxonomy" id="629724"/>
    <lineage>
        <taxon>Bacteria</taxon>
        <taxon>Bacillati</taxon>
        <taxon>Bacillota</taxon>
        <taxon>Bacilli</taxon>
        <taxon>Bacillales</taxon>
        <taxon>Paenibacillaceae</taxon>
        <taxon>Paenibacillus</taxon>
    </lineage>
</organism>
<keyword evidence="2 7" id="KW-0645">Protease</keyword>
<dbReference type="RefSeq" id="WP_144937011.1">
    <property type="nucleotide sequence ID" value="NZ_JBHTIU010000089.1"/>
</dbReference>
<proteinExistence type="inferred from homology"/>
<dbReference type="EMBL" id="JBHTIU010000089">
    <property type="protein sequence ID" value="MFD0871776.1"/>
    <property type="molecule type" value="Genomic_DNA"/>
</dbReference>
<dbReference type="SUPFAM" id="SSF50494">
    <property type="entry name" value="Trypsin-like serine proteases"/>
    <property type="match status" value="1"/>
</dbReference>
<accession>A0ABW3DGQ5</accession>
<feature type="transmembrane region" description="Helical" evidence="5">
    <location>
        <begin position="32"/>
        <end position="53"/>
    </location>
</feature>
<dbReference type="InterPro" id="IPR036034">
    <property type="entry name" value="PDZ_sf"/>
</dbReference>
<dbReference type="Gene3D" id="2.30.42.10">
    <property type="match status" value="1"/>
</dbReference>
<dbReference type="Proteomes" id="UP001597120">
    <property type="component" value="Unassembled WGS sequence"/>
</dbReference>
<dbReference type="PRINTS" id="PR00834">
    <property type="entry name" value="PROTEASES2C"/>
</dbReference>
<dbReference type="Gene3D" id="2.40.10.10">
    <property type="entry name" value="Trypsin-like serine proteases"/>
    <property type="match status" value="2"/>
</dbReference>
<evidence type="ECO:0000256" key="3">
    <source>
        <dbReference type="ARBA" id="ARBA00022801"/>
    </source>
</evidence>
<dbReference type="Pfam" id="PF13365">
    <property type="entry name" value="Trypsin_2"/>
    <property type="match status" value="1"/>
</dbReference>
<comment type="similarity">
    <text evidence="1">Belongs to the peptidase S1C family.</text>
</comment>
<evidence type="ECO:0000256" key="1">
    <source>
        <dbReference type="ARBA" id="ARBA00010541"/>
    </source>
</evidence>
<name>A0ABW3DGQ5_9BACL</name>
<keyword evidence="8" id="KW-1185">Reference proteome</keyword>
<dbReference type="PANTHER" id="PTHR43343">
    <property type="entry name" value="PEPTIDASE S12"/>
    <property type="match status" value="1"/>
</dbReference>
<dbReference type="InterPro" id="IPR043504">
    <property type="entry name" value="Peptidase_S1_PA_chymotrypsin"/>
</dbReference>
<gene>
    <name evidence="7" type="ORF">ACFQ03_21860</name>
</gene>